<evidence type="ECO:0000259" key="5">
    <source>
        <dbReference type="SMART" id="SM00448"/>
    </source>
</evidence>
<keyword evidence="7" id="KW-1185">Reference proteome</keyword>
<dbReference type="SMART" id="SM00448">
    <property type="entry name" value="REC"/>
    <property type="match status" value="1"/>
</dbReference>
<dbReference type="PANTHER" id="PTHR43719:SF28">
    <property type="entry name" value="PEROXIDE STRESS-ACTIVATED HISTIDINE KINASE MAK1-RELATED"/>
    <property type="match status" value="1"/>
</dbReference>
<sequence>MRQVCCQAAADSSGSRQADNQEFQELLARLQQLSFQELQQLCEEGQSGAEGQVVFSASFLFWLSGQEKQAAGSRKQELAKLAAQMVYLKEQADWEASRRLLPPLASSLAYSNFSSWQAQHEGQALPQVAPGVSIPDLLKAAEREEAKLKQWQSPSRPSSSLDSFAASSGYKQMAADAMARVRARLSGWEDDDSFATNSSSSSSSSSGAGSGGLEAGKDSSSSSSSRLSPAAQQALQELLVGCSCREERATVLPEAFMPPGLQVTRAPGSSDSGATKVVTTPQRMLDVVQWRLQQLQQPASTEAQQQQQLLPSGEALQQALLELQEDITEYDVHVYSRMTKRDIGTIYAESLLRYPTLIIGGLLTAGSTQAVRSSKQCSGATAATGSIRSTSSSMCKRPATAPGLPPPSSSTVLVVDDMAINRKLLSALAQKLGFATREAGNGAEALQLLAQHAQQRGSESSSCTDGGLEFSCILMDLQMPVLDGWSTAVQLRQLGNHLASLPIIACTACDLAAAGTAEGRLLEQRTLACGIDMCLNKPLQLDQLTAALAQLCVACPAANPDSAQQPRQQQV</sequence>
<feature type="compositionally biased region" description="Low complexity" evidence="4">
    <location>
        <begin position="198"/>
        <end position="207"/>
    </location>
</feature>
<dbReference type="Proteomes" id="UP001244341">
    <property type="component" value="Chromosome 4b"/>
</dbReference>
<dbReference type="Gene3D" id="3.40.50.2300">
    <property type="match status" value="1"/>
</dbReference>
<name>A0ABY8TYP1_TETOB</name>
<feature type="domain" description="Response regulatory" evidence="5">
    <location>
        <begin position="410"/>
        <end position="548"/>
    </location>
</feature>
<gene>
    <name evidence="6" type="ORF">OEZ85_007069</name>
</gene>
<dbReference type="CDD" id="cd17546">
    <property type="entry name" value="REC_hyHK_CKI1_RcsC-like"/>
    <property type="match status" value="1"/>
</dbReference>
<evidence type="ECO:0000256" key="2">
    <source>
        <dbReference type="ARBA" id="ARBA00012438"/>
    </source>
</evidence>
<dbReference type="PANTHER" id="PTHR43719">
    <property type="entry name" value="TWO-COMPONENT HISTIDINE KINASE"/>
    <property type="match status" value="1"/>
</dbReference>
<evidence type="ECO:0000256" key="3">
    <source>
        <dbReference type="ARBA" id="ARBA00022553"/>
    </source>
</evidence>
<feature type="compositionally biased region" description="Low complexity" evidence="4">
    <location>
        <begin position="153"/>
        <end position="164"/>
    </location>
</feature>
<evidence type="ECO:0000256" key="1">
    <source>
        <dbReference type="ARBA" id="ARBA00000085"/>
    </source>
</evidence>
<evidence type="ECO:0000313" key="6">
    <source>
        <dbReference type="EMBL" id="WIA13493.1"/>
    </source>
</evidence>
<feature type="region of interest" description="Disordered" evidence="4">
    <location>
        <begin position="191"/>
        <end position="229"/>
    </location>
</feature>
<dbReference type="EMBL" id="CP126211">
    <property type="protein sequence ID" value="WIA13493.1"/>
    <property type="molecule type" value="Genomic_DNA"/>
</dbReference>
<evidence type="ECO:0000313" key="7">
    <source>
        <dbReference type="Proteomes" id="UP001244341"/>
    </source>
</evidence>
<proteinExistence type="predicted"/>
<dbReference type="InterPro" id="IPR050956">
    <property type="entry name" value="2C_system_His_kinase"/>
</dbReference>
<dbReference type="InterPro" id="IPR001789">
    <property type="entry name" value="Sig_transdc_resp-reg_receiver"/>
</dbReference>
<comment type="catalytic activity">
    <reaction evidence="1">
        <text>ATP + protein L-histidine = ADP + protein N-phospho-L-histidine.</text>
        <dbReference type="EC" id="2.7.13.3"/>
    </reaction>
</comment>
<keyword evidence="3" id="KW-0597">Phosphoprotein</keyword>
<dbReference type="SUPFAM" id="SSF52172">
    <property type="entry name" value="CheY-like"/>
    <property type="match status" value="1"/>
</dbReference>
<reference evidence="6 7" key="1">
    <citation type="submission" date="2023-05" db="EMBL/GenBank/DDBJ databases">
        <title>A 100% complete, gapless, phased diploid assembly of the Scenedesmus obliquus UTEX 3031 genome.</title>
        <authorList>
            <person name="Biondi T.C."/>
            <person name="Hanschen E.R."/>
            <person name="Kwon T."/>
            <person name="Eng W."/>
            <person name="Kruse C.P.S."/>
            <person name="Koehler S.I."/>
            <person name="Kunde Y."/>
            <person name="Gleasner C.D."/>
            <person name="You Mak K.T."/>
            <person name="Polle J."/>
            <person name="Hovde B.T."/>
            <person name="Starkenburg S.R."/>
        </authorList>
    </citation>
    <scope>NUCLEOTIDE SEQUENCE [LARGE SCALE GENOMIC DNA]</scope>
    <source>
        <strain evidence="6 7">DOE0152z</strain>
    </source>
</reference>
<accession>A0ABY8TYP1</accession>
<organism evidence="6 7">
    <name type="scientific">Tetradesmus obliquus</name>
    <name type="common">Green alga</name>
    <name type="synonym">Acutodesmus obliquus</name>
    <dbReference type="NCBI Taxonomy" id="3088"/>
    <lineage>
        <taxon>Eukaryota</taxon>
        <taxon>Viridiplantae</taxon>
        <taxon>Chlorophyta</taxon>
        <taxon>core chlorophytes</taxon>
        <taxon>Chlorophyceae</taxon>
        <taxon>CS clade</taxon>
        <taxon>Sphaeropleales</taxon>
        <taxon>Scenedesmaceae</taxon>
        <taxon>Tetradesmus</taxon>
    </lineage>
</organism>
<dbReference type="EC" id="2.7.13.3" evidence="2"/>
<dbReference type="Pfam" id="PF00072">
    <property type="entry name" value="Response_reg"/>
    <property type="match status" value="1"/>
</dbReference>
<feature type="region of interest" description="Disordered" evidence="4">
    <location>
        <begin position="145"/>
        <end position="164"/>
    </location>
</feature>
<evidence type="ECO:0000256" key="4">
    <source>
        <dbReference type="SAM" id="MobiDB-lite"/>
    </source>
</evidence>
<protein>
    <recommendedName>
        <fullName evidence="2">histidine kinase</fullName>
        <ecNumber evidence="2">2.7.13.3</ecNumber>
    </recommendedName>
</protein>
<dbReference type="InterPro" id="IPR011006">
    <property type="entry name" value="CheY-like_superfamily"/>
</dbReference>